<organism evidence="2">
    <name type="scientific">Streptococcus anginosus</name>
    <dbReference type="NCBI Taxonomy" id="1328"/>
    <lineage>
        <taxon>Bacteria</taxon>
        <taxon>Bacillati</taxon>
        <taxon>Bacillota</taxon>
        <taxon>Bacilli</taxon>
        <taxon>Lactobacillales</taxon>
        <taxon>Streptococcaceae</taxon>
        <taxon>Streptococcus</taxon>
        <taxon>Streptococcus anginosus group</taxon>
    </lineage>
</organism>
<dbReference type="EMBL" id="JAAJBG010000026">
    <property type="protein sequence ID" value="NGG16902.1"/>
    <property type="molecule type" value="Genomic_DNA"/>
</dbReference>
<sequence>MTKVKFVESKNQIDKEIDRLEEKIKLSSNETEVVTDNELTRELMEKYVESVICEGSIVQKIIWK</sequence>
<protein>
    <submittedName>
        <fullName evidence="2">Uncharacterized protein</fullName>
    </submittedName>
</protein>
<evidence type="ECO:0000313" key="2">
    <source>
        <dbReference type="EMBL" id="NGG16902.1"/>
    </source>
</evidence>
<gene>
    <name evidence="2" type="ORF">G5T13_10015</name>
</gene>
<reference evidence="2" key="1">
    <citation type="submission" date="2020-02" db="EMBL/GenBank/DDBJ databases">
        <title>Antibiotic resistance/susceptibility profiles of lactic acid-producing cocci isolated from the human vagina, and analysis of the genetic basis of atypical resistances.</title>
        <authorList>
            <person name="Sirichoat A."/>
            <person name="Florez A.B."/>
            <person name="Vazquez L."/>
            <person name="Buppasiri P."/>
            <person name="Panya M."/>
            <person name="Lulitanond V."/>
            <person name="Mayo B."/>
        </authorList>
    </citation>
    <scope>NUCLEOTIDE SEQUENCE</scope>
    <source>
        <strain evidence="2">VA01-10AN</strain>
    </source>
</reference>
<comment type="caution">
    <text evidence="2">The sequence shown here is derived from an EMBL/GenBank/DDBJ whole genome shotgun (WGS) entry which is preliminary data.</text>
</comment>
<dbReference type="AlphaFoldDB" id="A0A6G4N0Q3"/>
<keyword evidence="1" id="KW-0175">Coiled coil</keyword>
<accession>A0A6G4N0Q3</accession>
<evidence type="ECO:0000256" key="1">
    <source>
        <dbReference type="SAM" id="Coils"/>
    </source>
</evidence>
<name>A0A6G4N0Q3_STRAP</name>
<feature type="coiled-coil region" evidence="1">
    <location>
        <begin position="3"/>
        <end position="37"/>
    </location>
</feature>
<proteinExistence type="predicted"/>